<protein>
    <submittedName>
        <fullName evidence="4">Sortase family protein</fullName>
    </submittedName>
</protein>
<dbReference type="AlphaFoldDB" id="A0A561V5U7"/>
<keyword evidence="1" id="KW-0378">Hydrolase</keyword>
<accession>A0A561V5U7</accession>
<dbReference type="Pfam" id="PF04203">
    <property type="entry name" value="Sortase"/>
    <property type="match status" value="1"/>
</dbReference>
<dbReference type="GO" id="GO:0016787">
    <property type="term" value="F:hydrolase activity"/>
    <property type="evidence" value="ECO:0007669"/>
    <property type="project" value="UniProtKB-KW"/>
</dbReference>
<evidence type="ECO:0000256" key="3">
    <source>
        <dbReference type="SAM" id="SignalP"/>
    </source>
</evidence>
<evidence type="ECO:0000313" key="5">
    <source>
        <dbReference type="Proteomes" id="UP000318186"/>
    </source>
</evidence>
<keyword evidence="3" id="KW-0732">Signal</keyword>
<dbReference type="SUPFAM" id="SSF63817">
    <property type="entry name" value="Sortase"/>
    <property type="match status" value="1"/>
</dbReference>
<dbReference type="OrthoDB" id="525039at2"/>
<gene>
    <name evidence="4" type="ORF">FHX80_115453</name>
</gene>
<dbReference type="NCBIfam" id="NF033748">
    <property type="entry name" value="class_F_sortase"/>
    <property type="match status" value="1"/>
</dbReference>
<name>A0A561V5U7_9ACTN</name>
<proteinExistence type="predicted"/>
<comment type="caution">
    <text evidence="4">The sequence shown here is derived from an EMBL/GenBank/DDBJ whole genome shotgun (WGS) entry which is preliminary data.</text>
</comment>
<dbReference type="InterPro" id="IPR005754">
    <property type="entry name" value="Sortase"/>
</dbReference>
<evidence type="ECO:0000256" key="2">
    <source>
        <dbReference type="SAM" id="MobiDB-lite"/>
    </source>
</evidence>
<dbReference type="EMBL" id="VIWW01000001">
    <property type="protein sequence ID" value="TWG06953.1"/>
    <property type="molecule type" value="Genomic_DNA"/>
</dbReference>
<feature type="chain" id="PRO_5039665585" evidence="3">
    <location>
        <begin position="25"/>
        <end position="228"/>
    </location>
</feature>
<evidence type="ECO:0000256" key="1">
    <source>
        <dbReference type="ARBA" id="ARBA00022801"/>
    </source>
</evidence>
<dbReference type="CDD" id="cd05829">
    <property type="entry name" value="Sortase_F"/>
    <property type="match status" value="1"/>
</dbReference>
<reference evidence="4 5" key="1">
    <citation type="submission" date="2019-06" db="EMBL/GenBank/DDBJ databases">
        <title>Sequencing the genomes of 1000 actinobacteria strains.</title>
        <authorList>
            <person name="Klenk H.-P."/>
        </authorList>
    </citation>
    <scope>NUCLEOTIDE SEQUENCE [LARGE SCALE GENOMIC DNA]</scope>
    <source>
        <strain evidence="4 5">DSM 42059</strain>
    </source>
</reference>
<dbReference type="InterPro" id="IPR023365">
    <property type="entry name" value="Sortase_dom-sf"/>
</dbReference>
<dbReference type="Proteomes" id="UP000318186">
    <property type="component" value="Unassembled WGS sequence"/>
</dbReference>
<dbReference type="RefSeq" id="WP_145766628.1">
    <property type="nucleotide sequence ID" value="NZ_VIWW01000001.1"/>
</dbReference>
<dbReference type="InterPro" id="IPR042001">
    <property type="entry name" value="Sortase_F"/>
</dbReference>
<dbReference type="Gene3D" id="2.40.260.10">
    <property type="entry name" value="Sortase"/>
    <property type="match status" value="1"/>
</dbReference>
<evidence type="ECO:0000313" key="4">
    <source>
        <dbReference type="EMBL" id="TWG06953.1"/>
    </source>
</evidence>
<feature type="signal peptide" evidence="3">
    <location>
        <begin position="1"/>
        <end position="24"/>
    </location>
</feature>
<sequence>MSRTPRFKSRAPHLLRRTALPVYACLTLTALTALTGCSDASPSTPPAAARGTEPATTTPRTPASGPGTASASASGSASAKSSAPPVHVSIPSLGINSAVMRLGLNPDRTVEVPPADKGMTVGWYTGGSVPGQPGPAVLIGHNDTRYGRAVFHDLKKIAKGADIAVRDERGTEIHFEVTDRETASKKAFPTARVYGPTDTRALRLITCDGSFDAAGHPVDNLIVYAERK</sequence>
<feature type="region of interest" description="Disordered" evidence="2">
    <location>
        <begin position="37"/>
        <end position="85"/>
    </location>
</feature>
<organism evidence="4 5">
    <name type="scientific">Streptomyces brevispora</name>
    <dbReference type="NCBI Taxonomy" id="887462"/>
    <lineage>
        <taxon>Bacteria</taxon>
        <taxon>Bacillati</taxon>
        <taxon>Actinomycetota</taxon>
        <taxon>Actinomycetes</taxon>
        <taxon>Kitasatosporales</taxon>
        <taxon>Streptomycetaceae</taxon>
        <taxon>Streptomyces</taxon>
    </lineage>
</organism>